<reference evidence="1" key="1">
    <citation type="journal article" date="2014" name="Int. J. Syst. Evol. Microbiol.">
        <title>Complete genome sequence of Corynebacterium casei LMG S-19264T (=DSM 44701T), isolated from a smear-ripened cheese.</title>
        <authorList>
            <consortium name="US DOE Joint Genome Institute (JGI-PGF)"/>
            <person name="Walter F."/>
            <person name="Albersmeier A."/>
            <person name="Kalinowski J."/>
            <person name="Ruckert C."/>
        </authorList>
    </citation>
    <scope>NUCLEOTIDE SEQUENCE</scope>
    <source>
        <strain evidence="1">JCM 4477</strain>
    </source>
</reference>
<dbReference type="EMBL" id="BNBI01000001">
    <property type="protein sequence ID" value="GHE83691.1"/>
    <property type="molecule type" value="Genomic_DNA"/>
</dbReference>
<name>A0A919DTR1_9ACTN</name>
<proteinExistence type="predicted"/>
<reference evidence="1" key="2">
    <citation type="submission" date="2020-09" db="EMBL/GenBank/DDBJ databases">
        <authorList>
            <person name="Sun Q."/>
            <person name="Ohkuma M."/>
        </authorList>
    </citation>
    <scope>NUCLEOTIDE SEQUENCE</scope>
    <source>
        <strain evidence="1">JCM 4477</strain>
    </source>
</reference>
<keyword evidence="2" id="KW-1185">Reference proteome</keyword>
<evidence type="ECO:0000313" key="1">
    <source>
        <dbReference type="EMBL" id="GHE83691.1"/>
    </source>
</evidence>
<sequence length="145" mass="14600">MGVDGGGYAYVGVAEEFLDHDEFDALFQEQGCGGVPEVVEADAAEAGLAEERGEGAGEVGRVDRFSLGSGEHVSAVLPRGACGLSLALLPFAVELQRLGTAGRQGDAAFGGPGLGGERDERACAGALEGSADCGGTRVEVEVFPA</sequence>
<comment type="caution">
    <text evidence="1">The sequence shown here is derived from an EMBL/GenBank/DDBJ whole genome shotgun (WGS) entry which is preliminary data.</text>
</comment>
<protein>
    <submittedName>
        <fullName evidence="1">Uncharacterized protein</fullName>
    </submittedName>
</protein>
<dbReference type="AlphaFoldDB" id="A0A919DTR1"/>
<accession>A0A919DTR1</accession>
<evidence type="ECO:0000313" key="2">
    <source>
        <dbReference type="Proteomes" id="UP000630718"/>
    </source>
</evidence>
<gene>
    <name evidence="1" type="ORF">GCM10018772_02720</name>
</gene>
<organism evidence="1 2">
    <name type="scientific">Streptomyces fumanus</name>
    <dbReference type="NCBI Taxonomy" id="67302"/>
    <lineage>
        <taxon>Bacteria</taxon>
        <taxon>Bacillati</taxon>
        <taxon>Actinomycetota</taxon>
        <taxon>Actinomycetes</taxon>
        <taxon>Kitasatosporales</taxon>
        <taxon>Streptomycetaceae</taxon>
        <taxon>Streptomyces</taxon>
    </lineage>
</organism>
<dbReference type="Proteomes" id="UP000630718">
    <property type="component" value="Unassembled WGS sequence"/>
</dbReference>